<evidence type="ECO:0000313" key="4">
    <source>
        <dbReference type="Proteomes" id="UP000281553"/>
    </source>
</evidence>
<feature type="region of interest" description="Disordered" evidence="1">
    <location>
        <begin position="57"/>
        <end position="76"/>
    </location>
</feature>
<dbReference type="EMBL" id="UYRU01000115">
    <property type="protein sequence ID" value="VDK29481.1"/>
    <property type="molecule type" value="Genomic_DNA"/>
</dbReference>
<keyword evidence="2" id="KW-0472">Membrane</keyword>
<dbReference type="AlphaFoldDB" id="A0A3P6QBR8"/>
<protein>
    <submittedName>
        <fullName evidence="3">Uncharacterized protein</fullName>
    </submittedName>
</protein>
<reference evidence="3 4" key="1">
    <citation type="submission" date="2018-11" db="EMBL/GenBank/DDBJ databases">
        <authorList>
            <consortium name="Pathogen Informatics"/>
        </authorList>
    </citation>
    <scope>NUCLEOTIDE SEQUENCE [LARGE SCALE GENOMIC DNA]</scope>
</reference>
<evidence type="ECO:0000313" key="3">
    <source>
        <dbReference type="EMBL" id="VDK29481.1"/>
    </source>
</evidence>
<feature type="compositionally biased region" description="Acidic residues" evidence="1">
    <location>
        <begin position="63"/>
        <end position="76"/>
    </location>
</feature>
<organism evidence="3 4">
    <name type="scientific">Dibothriocephalus latus</name>
    <name type="common">Fish tapeworm</name>
    <name type="synonym">Diphyllobothrium latum</name>
    <dbReference type="NCBI Taxonomy" id="60516"/>
    <lineage>
        <taxon>Eukaryota</taxon>
        <taxon>Metazoa</taxon>
        <taxon>Spiralia</taxon>
        <taxon>Lophotrochozoa</taxon>
        <taxon>Platyhelminthes</taxon>
        <taxon>Cestoda</taxon>
        <taxon>Eucestoda</taxon>
        <taxon>Diphyllobothriidea</taxon>
        <taxon>Diphyllobothriidae</taxon>
        <taxon>Dibothriocephalus</taxon>
    </lineage>
</organism>
<feature type="transmembrane region" description="Helical" evidence="2">
    <location>
        <begin position="263"/>
        <end position="290"/>
    </location>
</feature>
<evidence type="ECO:0000256" key="1">
    <source>
        <dbReference type="SAM" id="MobiDB-lite"/>
    </source>
</evidence>
<proteinExistence type="predicted"/>
<keyword evidence="4" id="KW-1185">Reference proteome</keyword>
<dbReference type="OrthoDB" id="1695393at2759"/>
<gene>
    <name evidence="3" type="ORF">DILT_LOCUS25</name>
</gene>
<evidence type="ECO:0000256" key="2">
    <source>
        <dbReference type="SAM" id="Phobius"/>
    </source>
</evidence>
<name>A0A3P6QBR8_DIBLA</name>
<sequence>MFFVNGNTFSSLGSAEDTEYQGSILFDPRSILGVAHYCQLTRVLDWILKPKRREEDANLSTCDEQEDEEARGDEENCSFGEDGVDGFLQLYEDGDWPAMDFVKSQLVLHLAQVLKSIQPIPQGCKDIPIYLEPDATTTAEFITVMQSQLDENYCLPWRLYPSAPELVFGRVVCRLVWQIGRIFGASLIQGHLYEPFQALLMEKTLQGYFEYSLKALPTGLLAGYCCFLASANTKSEINRVKMLLTNAIFLHTQDSCSLHGVRFAIMCLWLVHFTPILVRYCLLVSLVVSLMSELLL</sequence>
<keyword evidence="2" id="KW-0812">Transmembrane</keyword>
<dbReference type="Proteomes" id="UP000281553">
    <property type="component" value="Unassembled WGS sequence"/>
</dbReference>
<accession>A0A3P6QBR8</accession>
<keyword evidence="2" id="KW-1133">Transmembrane helix</keyword>